<dbReference type="PANTHER" id="PTHR11102">
    <property type="entry name" value="SEL-1-LIKE PROTEIN"/>
    <property type="match status" value="1"/>
</dbReference>
<name>A0A3B0ZTJ3_9ZZZZ</name>
<dbReference type="InterPro" id="IPR050767">
    <property type="entry name" value="Sel1_AlgK"/>
</dbReference>
<organism evidence="1">
    <name type="scientific">hydrothermal vent metagenome</name>
    <dbReference type="NCBI Taxonomy" id="652676"/>
    <lineage>
        <taxon>unclassified sequences</taxon>
        <taxon>metagenomes</taxon>
        <taxon>ecological metagenomes</taxon>
    </lineage>
</organism>
<proteinExistence type="predicted"/>
<gene>
    <name evidence="1" type="ORF">MNBD_GAMMA21-1727</name>
</gene>
<dbReference type="InterPro" id="IPR006597">
    <property type="entry name" value="Sel1-like"/>
</dbReference>
<dbReference type="Pfam" id="PF08238">
    <property type="entry name" value="Sel1"/>
    <property type="match status" value="3"/>
</dbReference>
<dbReference type="EMBL" id="UOFR01000003">
    <property type="protein sequence ID" value="VAW90647.1"/>
    <property type="molecule type" value="Genomic_DNA"/>
</dbReference>
<dbReference type="PANTHER" id="PTHR11102:SF160">
    <property type="entry name" value="ERAD-ASSOCIATED E3 UBIQUITIN-PROTEIN LIGASE COMPONENT HRD3"/>
    <property type="match status" value="1"/>
</dbReference>
<dbReference type="InterPro" id="IPR011990">
    <property type="entry name" value="TPR-like_helical_dom_sf"/>
</dbReference>
<dbReference type="Gene3D" id="1.25.40.10">
    <property type="entry name" value="Tetratricopeptide repeat domain"/>
    <property type="match status" value="1"/>
</dbReference>
<reference evidence="1" key="1">
    <citation type="submission" date="2018-06" db="EMBL/GenBank/DDBJ databases">
        <authorList>
            <person name="Zhirakovskaya E."/>
        </authorList>
    </citation>
    <scope>NUCLEOTIDE SEQUENCE</scope>
</reference>
<accession>A0A3B0ZTJ3</accession>
<protein>
    <recommendedName>
        <fullName evidence="2">TETRATRICOPEPTIDE REPEAT FAMILY PROTEIN</fullName>
    </recommendedName>
</protein>
<dbReference type="AlphaFoldDB" id="A0A3B0ZTJ3"/>
<evidence type="ECO:0008006" key="2">
    <source>
        <dbReference type="Google" id="ProtNLM"/>
    </source>
</evidence>
<evidence type="ECO:0000313" key="1">
    <source>
        <dbReference type="EMBL" id="VAW90647.1"/>
    </source>
</evidence>
<dbReference type="SMART" id="SM00671">
    <property type="entry name" value="SEL1"/>
    <property type="match status" value="3"/>
</dbReference>
<dbReference type="SUPFAM" id="SSF81901">
    <property type="entry name" value="HCP-like"/>
    <property type="match status" value="1"/>
</dbReference>
<sequence>MLENLSIVKDLAFILNQIVEKNMADSDDINLASAMAAFESKQFADALRLFMPFAVEGDADAQHRIAIIYQNGLGVVKSCENAFKWMKASAEQGYAIAQHGLGFMYLEGECAEQDSIAAANWFEMAAKQDLAGSQTTLAQMYEQGNGVEQDADKAKEWYAKAGF</sequence>